<evidence type="ECO:0000313" key="8">
    <source>
        <dbReference type="Proteomes" id="UP000642819"/>
    </source>
</evidence>
<dbReference type="InterPro" id="IPR045823">
    <property type="entry name" value="TetR_C_32"/>
</dbReference>
<keyword evidence="2 4" id="KW-0238">DNA-binding</keyword>
<evidence type="ECO:0000256" key="5">
    <source>
        <dbReference type="SAM" id="MobiDB-lite"/>
    </source>
</evidence>
<evidence type="ECO:0000256" key="4">
    <source>
        <dbReference type="PROSITE-ProRule" id="PRU00335"/>
    </source>
</evidence>
<evidence type="ECO:0000256" key="1">
    <source>
        <dbReference type="ARBA" id="ARBA00023015"/>
    </source>
</evidence>
<name>A0ABQ3GCL1_9MICC</name>
<comment type="caution">
    <text evidence="7">The sequence shown here is derived from an EMBL/GenBank/DDBJ whole genome shotgun (WGS) entry which is preliminary data.</text>
</comment>
<dbReference type="SUPFAM" id="SSF46689">
    <property type="entry name" value="Homeodomain-like"/>
    <property type="match status" value="1"/>
</dbReference>
<keyword evidence="8" id="KW-1185">Reference proteome</keyword>
<dbReference type="SUPFAM" id="SSF48498">
    <property type="entry name" value="Tetracyclin repressor-like, C-terminal domain"/>
    <property type="match status" value="1"/>
</dbReference>
<sequence>MNSENDRGPAPEQDGRAARWEAHRESRRLDLLRIARKAIHRLGPGASMEDIAAEASTSKSVFYRYFGDKSGLRRALGRLVVEHMRTTVLEAGKAAPTEEEGLHQMVSAYLAMAQRSPNVYFFVTALDHDPFAAGARTEAADDEEPLDTFFRDITTMMAESLTRYLNRTEPSTGSDRRAQLWPQASIGMVRAAGEAWLRMPASDAKPTHAELTNTITGWLVHGISSPSRKARS</sequence>
<accession>A0ABQ3GCL1</accession>
<dbReference type="Gene3D" id="1.10.357.10">
    <property type="entry name" value="Tetracycline Repressor, domain 2"/>
    <property type="match status" value="1"/>
</dbReference>
<evidence type="ECO:0000256" key="2">
    <source>
        <dbReference type="ARBA" id="ARBA00023125"/>
    </source>
</evidence>
<keyword evidence="3" id="KW-0804">Transcription</keyword>
<dbReference type="Pfam" id="PF19344">
    <property type="entry name" value="TetR_C_32"/>
    <property type="match status" value="1"/>
</dbReference>
<dbReference type="Proteomes" id="UP000642819">
    <property type="component" value="Unassembled WGS sequence"/>
</dbReference>
<dbReference type="EMBL" id="BMXK01000002">
    <property type="protein sequence ID" value="GHD01685.1"/>
    <property type="molecule type" value="Genomic_DNA"/>
</dbReference>
<proteinExistence type="predicted"/>
<reference evidence="8" key="1">
    <citation type="journal article" date="2019" name="Int. J. Syst. Evol. Microbiol.">
        <title>The Global Catalogue of Microorganisms (GCM) 10K type strain sequencing project: providing services to taxonomists for standard genome sequencing and annotation.</title>
        <authorList>
            <consortium name="The Broad Institute Genomics Platform"/>
            <consortium name="The Broad Institute Genome Sequencing Center for Infectious Disease"/>
            <person name="Wu L."/>
            <person name="Ma J."/>
        </authorList>
    </citation>
    <scope>NUCLEOTIDE SEQUENCE [LARGE SCALE GENOMIC DNA]</scope>
    <source>
        <strain evidence="8">KCTC 19466</strain>
    </source>
</reference>
<dbReference type="InterPro" id="IPR009057">
    <property type="entry name" value="Homeodomain-like_sf"/>
</dbReference>
<feature type="region of interest" description="Disordered" evidence="5">
    <location>
        <begin position="1"/>
        <end position="21"/>
    </location>
</feature>
<dbReference type="RefSeq" id="WP_189348647.1">
    <property type="nucleotide sequence ID" value="NZ_BMXK01000002.1"/>
</dbReference>
<keyword evidence="1" id="KW-0805">Transcription regulation</keyword>
<evidence type="ECO:0000313" key="7">
    <source>
        <dbReference type="EMBL" id="GHD01685.1"/>
    </source>
</evidence>
<feature type="domain" description="HTH tetR-type" evidence="6">
    <location>
        <begin position="25"/>
        <end position="84"/>
    </location>
</feature>
<dbReference type="InterPro" id="IPR001647">
    <property type="entry name" value="HTH_TetR"/>
</dbReference>
<dbReference type="PANTHER" id="PTHR30055">
    <property type="entry name" value="HTH-TYPE TRANSCRIPTIONAL REGULATOR RUTR"/>
    <property type="match status" value="1"/>
</dbReference>
<evidence type="ECO:0000256" key="3">
    <source>
        <dbReference type="ARBA" id="ARBA00023163"/>
    </source>
</evidence>
<gene>
    <name evidence="7" type="ORF">GCM10008096_06070</name>
</gene>
<dbReference type="InterPro" id="IPR050109">
    <property type="entry name" value="HTH-type_TetR-like_transc_reg"/>
</dbReference>
<dbReference type="Pfam" id="PF00440">
    <property type="entry name" value="TetR_N"/>
    <property type="match status" value="1"/>
</dbReference>
<protein>
    <submittedName>
        <fullName evidence="7">TetR family transcriptional regulator</fullName>
    </submittedName>
</protein>
<evidence type="ECO:0000259" key="6">
    <source>
        <dbReference type="PROSITE" id="PS50977"/>
    </source>
</evidence>
<dbReference type="PANTHER" id="PTHR30055:SF234">
    <property type="entry name" value="HTH-TYPE TRANSCRIPTIONAL REGULATOR BETI"/>
    <property type="match status" value="1"/>
</dbReference>
<organism evidence="7 8">
    <name type="scientific">Zhihengliuella salsuginis</name>
    <dbReference type="NCBI Taxonomy" id="578222"/>
    <lineage>
        <taxon>Bacteria</taxon>
        <taxon>Bacillati</taxon>
        <taxon>Actinomycetota</taxon>
        <taxon>Actinomycetes</taxon>
        <taxon>Micrococcales</taxon>
        <taxon>Micrococcaceae</taxon>
        <taxon>Zhihengliuella</taxon>
    </lineage>
</organism>
<dbReference type="PROSITE" id="PS50977">
    <property type="entry name" value="HTH_TETR_2"/>
    <property type="match status" value="1"/>
</dbReference>
<dbReference type="InterPro" id="IPR036271">
    <property type="entry name" value="Tet_transcr_reg_TetR-rel_C_sf"/>
</dbReference>
<feature type="DNA-binding region" description="H-T-H motif" evidence="4">
    <location>
        <begin position="47"/>
        <end position="66"/>
    </location>
</feature>